<gene>
    <name evidence="1" type="ORF">HA48_04815</name>
</gene>
<dbReference type="Proteomes" id="UP000193104">
    <property type="component" value="Unassembled WGS sequence"/>
</dbReference>
<dbReference type="GO" id="GO:0006355">
    <property type="term" value="P:regulation of DNA-templated transcription"/>
    <property type="evidence" value="ECO:0007669"/>
    <property type="project" value="InterPro"/>
</dbReference>
<keyword evidence="2" id="KW-1185">Reference proteome</keyword>
<dbReference type="AlphaFoldDB" id="A0A1X1DD16"/>
<dbReference type="InterPro" id="IPR036388">
    <property type="entry name" value="WH-like_DNA-bd_sf"/>
</dbReference>
<dbReference type="Gene3D" id="1.10.10.10">
    <property type="entry name" value="Winged helix-like DNA-binding domain superfamily/Winged helix DNA-binding domain"/>
    <property type="match status" value="1"/>
</dbReference>
<evidence type="ECO:0000313" key="2">
    <source>
        <dbReference type="Proteomes" id="UP000193104"/>
    </source>
</evidence>
<dbReference type="GO" id="GO:0003677">
    <property type="term" value="F:DNA binding"/>
    <property type="evidence" value="ECO:0007669"/>
    <property type="project" value="InterPro"/>
</dbReference>
<organism evidence="1 2">
    <name type="scientific">Pantoea wallisii</name>
    <dbReference type="NCBI Taxonomy" id="1076551"/>
    <lineage>
        <taxon>Bacteria</taxon>
        <taxon>Pseudomonadati</taxon>
        <taxon>Pseudomonadota</taxon>
        <taxon>Gammaproteobacteria</taxon>
        <taxon>Enterobacterales</taxon>
        <taxon>Erwiniaceae</taxon>
        <taxon>Pantoea</taxon>
    </lineage>
</organism>
<dbReference type="EMBL" id="MLFS01000008">
    <property type="protein sequence ID" value="ORM74391.1"/>
    <property type="molecule type" value="Genomic_DNA"/>
</dbReference>
<name>A0A1X1DD16_9GAMM</name>
<dbReference type="STRING" id="1076551.HA48_04815"/>
<dbReference type="SUPFAM" id="SSF46894">
    <property type="entry name" value="C-terminal effector domain of the bipartite response regulators"/>
    <property type="match status" value="1"/>
</dbReference>
<accession>A0A1X1DD16</accession>
<evidence type="ECO:0000313" key="1">
    <source>
        <dbReference type="EMBL" id="ORM74391.1"/>
    </source>
</evidence>
<dbReference type="OrthoDB" id="1683123at2"/>
<reference evidence="1 2" key="1">
    <citation type="journal article" date="2017" name="Antonie Van Leeuwenhoek">
        <title>Phylogenomic resolution of the bacterial genus Pantoea and its relationship with Erwinia and Tatumella.</title>
        <authorList>
            <person name="Palmer M."/>
            <person name="Steenkamp E.T."/>
            <person name="Coetzee M.P."/>
            <person name="Chan W.Y."/>
            <person name="van Zyl E."/>
            <person name="De Maayer P."/>
            <person name="Coutinho T.A."/>
            <person name="Blom J."/>
            <person name="Smits T.H."/>
            <person name="Duffy B."/>
            <person name="Venter S.N."/>
        </authorList>
    </citation>
    <scope>NUCLEOTIDE SEQUENCE [LARGE SCALE GENOMIC DNA]</scope>
    <source>
        <strain evidence="1 2">LMG 26277</strain>
    </source>
</reference>
<proteinExistence type="predicted"/>
<comment type="caution">
    <text evidence="1">The sequence shown here is derived from an EMBL/GenBank/DDBJ whole genome shotgun (WGS) entry which is preliminary data.</text>
</comment>
<dbReference type="InterPro" id="IPR016032">
    <property type="entry name" value="Sig_transdc_resp-reg_C-effctor"/>
</dbReference>
<sequence>MIIFSDIEKAAIYYNGKSVSFTPKEHQFFLIMIQQQGQRLDSQMVIANIWGDRSDIIVQNNLSQLAFRVRDKLKRAGVPVTICASFKRGCILKTEKKIFILEHRNHFIRILLDVIQFLFNPTKSQPEKR</sequence>
<protein>
    <submittedName>
        <fullName evidence="1">Uncharacterized protein</fullName>
    </submittedName>
</protein>
<dbReference type="RefSeq" id="WP_128600030.1">
    <property type="nucleotide sequence ID" value="NZ_MLFS01000008.1"/>
</dbReference>